<gene>
    <name evidence="3" type="ORF">KDK_31800</name>
</gene>
<evidence type="ECO:0000313" key="4">
    <source>
        <dbReference type="Proteomes" id="UP000287188"/>
    </source>
</evidence>
<keyword evidence="2" id="KW-0472">Membrane</keyword>
<comment type="caution">
    <text evidence="3">The sequence shown here is derived from an EMBL/GenBank/DDBJ whole genome shotgun (WGS) entry which is preliminary data.</text>
</comment>
<dbReference type="EMBL" id="BIFS01000001">
    <property type="protein sequence ID" value="GCE19380.1"/>
    <property type="molecule type" value="Genomic_DNA"/>
</dbReference>
<evidence type="ECO:0000256" key="1">
    <source>
        <dbReference type="SAM" id="MobiDB-lite"/>
    </source>
</evidence>
<feature type="transmembrane region" description="Helical" evidence="2">
    <location>
        <begin position="104"/>
        <end position="121"/>
    </location>
</feature>
<keyword evidence="4" id="KW-1185">Reference proteome</keyword>
<feature type="transmembrane region" description="Helical" evidence="2">
    <location>
        <begin position="142"/>
        <end position="166"/>
    </location>
</feature>
<feature type="transmembrane region" description="Helical" evidence="2">
    <location>
        <begin position="21"/>
        <end position="39"/>
    </location>
</feature>
<proteinExistence type="predicted"/>
<keyword evidence="2" id="KW-0812">Transmembrane</keyword>
<accession>A0A402AK12</accession>
<feature type="transmembrane region" description="Helical" evidence="2">
    <location>
        <begin position="178"/>
        <end position="200"/>
    </location>
</feature>
<dbReference type="RefSeq" id="WP_126551262.1">
    <property type="nucleotide sequence ID" value="NZ_BIFS01000001.1"/>
</dbReference>
<keyword evidence="2" id="KW-1133">Transmembrane helix</keyword>
<evidence type="ECO:0000256" key="2">
    <source>
        <dbReference type="SAM" id="Phobius"/>
    </source>
</evidence>
<name>A0A402AK12_9CHLR</name>
<dbReference type="Proteomes" id="UP000287188">
    <property type="component" value="Unassembled WGS sequence"/>
</dbReference>
<feature type="transmembrane region" description="Helical" evidence="2">
    <location>
        <begin position="51"/>
        <end position="69"/>
    </location>
</feature>
<organism evidence="3 4">
    <name type="scientific">Dictyobacter kobayashii</name>
    <dbReference type="NCBI Taxonomy" id="2014872"/>
    <lineage>
        <taxon>Bacteria</taxon>
        <taxon>Bacillati</taxon>
        <taxon>Chloroflexota</taxon>
        <taxon>Ktedonobacteria</taxon>
        <taxon>Ktedonobacterales</taxon>
        <taxon>Dictyobacteraceae</taxon>
        <taxon>Dictyobacter</taxon>
    </lineage>
</organism>
<reference evidence="4" key="1">
    <citation type="submission" date="2018-12" db="EMBL/GenBank/DDBJ databases">
        <title>Tengunoibacter tsumagoiensis gen. nov., sp. nov., Dictyobacter kobayashii sp. nov., D. alpinus sp. nov., and D. joshuensis sp. nov. and description of Dictyobacteraceae fam. nov. within the order Ktedonobacterales isolated from Tengu-no-mugimeshi.</title>
        <authorList>
            <person name="Wang C.M."/>
            <person name="Zheng Y."/>
            <person name="Sakai Y."/>
            <person name="Toyoda A."/>
            <person name="Minakuchi Y."/>
            <person name="Abe K."/>
            <person name="Yokota A."/>
            <person name="Yabe S."/>
        </authorList>
    </citation>
    <scope>NUCLEOTIDE SEQUENCE [LARGE SCALE GENOMIC DNA]</scope>
    <source>
        <strain evidence="4">Uno11</strain>
    </source>
</reference>
<feature type="compositionally biased region" description="Basic and acidic residues" evidence="1">
    <location>
        <begin position="208"/>
        <end position="224"/>
    </location>
</feature>
<feature type="transmembrane region" description="Helical" evidence="2">
    <location>
        <begin position="81"/>
        <end position="98"/>
    </location>
</feature>
<protein>
    <submittedName>
        <fullName evidence="3">Uncharacterized protein</fullName>
    </submittedName>
</protein>
<dbReference type="AlphaFoldDB" id="A0A402AK12"/>
<feature type="region of interest" description="Disordered" evidence="1">
    <location>
        <begin position="205"/>
        <end position="232"/>
    </location>
</feature>
<evidence type="ECO:0000313" key="3">
    <source>
        <dbReference type="EMBL" id="GCE19380.1"/>
    </source>
</evidence>
<sequence>MSIQNSDSSTPPSQADNKNGCLIWFVVILLLIATIKIYPLTLHPLANLDMILAYLALPGIILLLLTPWAKSFLERFRPNGVSALVVGITCYFITLVAPFSWKTIVSTIIIWLVSYFTLSSRSFQRLWPYSFFQNQKLQRGELLIAVSILLAFMIMFLVIGGTRIYAIANQQPVDYIQLFMLIALLILLPAMLVFLSWCFAKNQSRSGKSQEDPEAGKNKRDTPRAPHFFRAL</sequence>